<keyword evidence="1" id="KW-0812">Transmembrane</keyword>
<evidence type="ECO:0000256" key="1">
    <source>
        <dbReference type="SAM" id="Phobius"/>
    </source>
</evidence>
<keyword evidence="1" id="KW-1133">Transmembrane helix</keyword>
<accession>A0A413EK76</accession>
<protein>
    <submittedName>
        <fullName evidence="2">WG repeat-containing protein</fullName>
    </submittedName>
</protein>
<gene>
    <name evidence="2" type="ORF">DWV35_19735</name>
</gene>
<evidence type="ECO:0000313" key="3">
    <source>
        <dbReference type="Proteomes" id="UP000286031"/>
    </source>
</evidence>
<dbReference type="AlphaFoldDB" id="A0A413EK76"/>
<dbReference type="PANTHER" id="PTHR37841:SF1">
    <property type="entry name" value="DUF3298 DOMAIN-CONTAINING PROTEIN"/>
    <property type="match status" value="1"/>
</dbReference>
<proteinExistence type="predicted"/>
<feature type="transmembrane region" description="Helical" evidence="1">
    <location>
        <begin position="12"/>
        <end position="34"/>
    </location>
</feature>
<reference evidence="2 3" key="1">
    <citation type="submission" date="2018-08" db="EMBL/GenBank/DDBJ databases">
        <title>A genome reference for cultivated species of the human gut microbiota.</title>
        <authorList>
            <person name="Zou Y."/>
            <person name="Xue W."/>
            <person name="Luo G."/>
        </authorList>
    </citation>
    <scope>NUCLEOTIDE SEQUENCE [LARGE SCALE GENOMIC DNA]</scope>
    <source>
        <strain evidence="2 3">AF04-46</strain>
    </source>
</reference>
<dbReference type="InterPro" id="IPR032774">
    <property type="entry name" value="WG_beta_rep"/>
</dbReference>
<dbReference type="Pfam" id="PF14903">
    <property type="entry name" value="WG_beta_rep"/>
    <property type="match status" value="4"/>
</dbReference>
<dbReference type="PANTHER" id="PTHR37841">
    <property type="entry name" value="GLR2918 PROTEIN"/>
    <property type="match status" value="1"/>
</dbReference>
<sequence>MKTLKKITFGRALGLIAVLCVCWVSILVSVEFYAARKSSEYLGDIYSSECHSYIKDGKYRIENMVTGKTTIQDIDWLLSSESCRDTLVVFSKNRKRGYFNRFTGEAVIPEQYAHAWVFSEGLAAVVSSEKVGFIDRQGKTVIDFQFPYLKDNAKSVAFVFRNGYSSMYDMSGKCGVIDKKGKWVLEPSYDCIHTPQYGKRIFDVGKLSGVLDDSLQILLPAEYKYIQLLEHYMIADKQDGSQVQIGYDGKVLNENIYSGVTILEYDSFEKTKDGGETIKKPTGLYSYSMYNSYGLMGQNGKPITPVLYDNITAISKDLFLCTLKDSYSSVIIDKKGTVIHNEAVDLY</sequence>
<dbReference type="Proteomes" id="UP000286031">
    <property type="component" value="Unassembled WGS sequence"/>
</dbReference>
<name>A0A413EK76_BACOV</name>
<keyword evidence="1" id="KW-0472">Membrane</keyword>
<organism evidence="2 3">
    <name type="scientific">Bacteroides ovatus</name>
    <dbReference type="NCBI Taxonomy" id="28116"/>
    <lineage>
        <taxon>Bacteria</taxon>
        <taxon>Pseudomonadati</taxon>
        <taxon>Bacteroidota</taxon>
        <taxon>Bacteroidia</taxon>
        <taxon>Bacteroidales</taxon>
        <taxon>Bacteroidaceae</taxon>
        <taxon>Bacteroides</taxon>
    </lineage>
</organism>
<evidence type="ECO:0000313" key="2">
    <source>
        <dbReference type="EMBL" id="RGX07312.1"/>
    </source>
</evidence>
<comment type="caution">
    <text evidence="2">The sequence shown here is derived from an EMBL/GenBank/DDBJ whole genome shotgun (WGS) entry which is preliminary data.</text>
</comment>
<dbReference type="EMBL" id="QSBI01000029">
    <property type="protein sequence ID" value="RGX07312.1"/>
    <property type="molecule type" value="Genomic_DNA"/>
</dbReference>